<dbReference type="GO" id="GO:0043565">
    <property type="term" value="F:sequence-specific DNA binding"/>
    <property type="evidence" value="ECO:0007669"/>
    <property type="project" value="InterPro"/>
</dbReference>
<dbReference type="InterPro" id="IPR018060">
    <property type="entry name" value="HTH_AraC"/>
</dbReference>
<dbReference type="EMBL" id="PDVP01000002">
    <property type="protein sequence ID" value="PHP67910.1"/>
    <property type="molecule type" value="Genomic_DNA"/>
</dbReference>
<evidence type="ECO:0000313" key="4">
    <source>
        <dbReference type="EMBL" id="PHP67910.1"/>
    </source>
</evidence>
<dbReference type="Gene3D" id="1.10.10.60">
    <property type="entry name" value="Homeodomain-like"/>
    <property type="match status" value="1"/>
</dbReference>
<evidence type="ECO:0000256" key="2">
    <source>
        <dbReference type="ARBA" id="ARBA00023163"/>
    </source>
</evidence>
<dbReference type="SUPFAM" id="SSF46689">
    <property type="entry name" value="Homeodomain-like"/>
    <property type="match status" value="1"/>
</dbReference>
<protein>
    <submittedName>
        <fullName evidence="4">AraC family transcriptional regulator</fullName>
    </submittedName>
</protein>
<dbReference type="InterPro" id="IPR002818">
    <property type="entry name" value="DJ-1/PfpI"/>
</dbReference>
<dbReference type="PANTHER" id="PTHR43130:SF3">
    <property type="entry name" value="HTH-TYPE TRANSCRIPTIONAL REGULATOR RV1931C"/>
    <property type="match status" value="1"/>
</dbReference>
<dbReference type="InterPro" id="IPR029062">
    <property type="entry name" value="Class_I_gatase-like"/>
</dbReference>
<dbReference type="InterPro" id="IPR052158">
    <property type="entry name" value="INH-QAR"/>
</dbReference>
<dbReference type="Pfam" id="PF01965">
    <property type="entry name" value="DJ-1_PfpI"/>
    <property type="match status" value="1"/>
</dbReference>
<dbReference type="Pfam" id="PF12833">
    <property type="entry name" value="HTH_18"/>
    <property type="match status" value="1"/>
</dbReference>
<dbReference type="Gene3D" id="3.40.50.880">
    <property type="match status" value="1"/>
</dbReference>
<gene>
    <name evidence="4" type="ORF">CSC94_04305</name>
</gene>
<sequence length="321" mass="34371">MPISNLTQPVRTMAVLLFDGFSNLCLANAIEPLRAANMLSGHHLYQWDFLALTAAPLVSSSGLAVQPAPLSRHGGGEGLLVMPGYGHESHATPACLSALRAADRRFSMLAGLDTGSWLLAAAGLLDGYKATSHWDILTDFAERFPEVSVVEDRFVIDGRRASSGGATTTLDLMLDLVERHHGARLALDVAALFMIGARDADLPPPSGRSPRQTVLAAATLMRRSVEQPLPIEAIARAVGLGQRALEKAFQDGFGASPVRIYRSIRLGEARRRLTQTTASVAEIATRCGYRDATAMARAFKAEFGCSPLQARKDARNGGRKA</sequence>
<keyword evidence="5" id="KW-1185">Reference proteome</keyword>
<organism evidence="4 5">
    <name type="scientific">Zhengella mangrovi</name>
    <dbReference type="NCBI Taxonomy" id="1982044"/>
    <lineage>
        <taxon>Bacteria</taxon>
        <taxon>Pseudomonadati</taxon>
        <taxon>Pseudomonadota</taxon>
        <taxon>Alphaproteobacteria</taxon>
        <taxon>Hyphomicrobiales</taxon>
        <taxon>Notoacmeibacteraceae</taxon>
        <taxon>Zhengella</taxon>
    </lineage>
</organism>
<dbReference type="GO" id="GO:0003700">
    <property type="term" value="F:DNA-binding transcription factor activity"/>
    <property type="evidence" value="ECO:0007669"/>
    <property type="project" value="InterPro"/>
</dbReference>
<keyword evidence="2" id="KW-0804">Transcription</keyword>
<dbReference type="Proteomes" id="UP000221168">
    <property type="component" value="Unassembled WGS sequence"/>
</dbReference>
<dbReference type="SMART" id="SM00342">
    <property type="entry name" value="HTH_ARAC"/>
    <property type="match status" value="1"/>
</dbReference>
<evidence type="ECO:0000256" key="1">
    <source>
        <dbReference type="ARBA" id="ARBA00023015"/>
    </source>
</evidence>
<comment type="caution">
    <text evidence="4">The sequence shown here is derived from an EMBL/GenBank/DDBJ whole genome shotgun (WGS) entry which is preliminary data.</text>
</comment>
<evidence type="ECO:0000259" key="3">
    <source>
        <dbReference type="PROSITE" id="PS01124"/>
    </source>
</evidence>
<dbReference type="InterPro" id="IPR009057">
    <property type="entry name" value="Homeodomain-like_sf"/>
</dbReference>
<evidence type="ECO:0000313" key="5">
    <source>
        <dbReference type="Proteomes" id="UP000221168"/>
    </source>
</evidence>
<accession>A0A2G1QR19</accession>
<dbReference type="RefSeq" id="WP_099304186.1">
    <property type="nucleotide sequence ID" value="NZ_PDVP01000002.1"/>
</dbReference>
<reference evidence="4 5" key="1">
    <citation type="submission" date="2017-10" db="EMBL/GenBank/DDBJ databases">
        <title>Sedimentibacterium mangrovi gen. nov., sp. nov., a novel member of family Phyllobacteriacea isolated from mangrove sediment.</title>
        <authorList>
            <person name="Liao H."/>
            <person name="Tian Y."/>
        </authorList>
    </citation>
    <scope>NUCLEOTIDE SEQUENCE [LARGE SCALE GENOMIC DNA]</scope>
    <source>
        <strain evidence="4 5">X9-2-2</strain>
    </source>
</reference>
<dbReference type="CDD" id="cd03136">
    <property type="entry name" value="GATase1_AraC_ArgR_like"/>
    <property type="match status" value="1"/>
</dbReference>
<dbReference type="AlphaFoldDB" id="A0A2G1QR19"/>
<dbReference type="PROSITE" id="PS01124">
    <property type="entry name" value="HTH_ARAC_FAMILY_2"/>
    <property type="match status" value="1"/>
</dbReference>
<name>A0A2G1QR19_9HYPH</name>
<dbReference type="SUPFAM" id="SSF52317">
    <property type="entry name" value="Class I glutamine amidotransferase-like"/>
    <property type="match status" value="1"/>
</dbReference>
<feature type="domain" description="HTH araC/xylS-type" evidence="3">
    <location>
        <begin position="215"/>
        <end position="313"/>
    </location>
</feature>
<proteinExistence type="predicted"/>
<keyword evidence="1" id="KW-0805">Transcription regulation</keyword>
<dbReference type="PANTHER" id="PTHR43130">
    <property type="entry name" value="ARAC-FAMILY TRANSCRIPTIONAL REGULATOR"/>
    <property type="match status" value="1"/>
</dbReference>
<dbReference type="OrthoDB" id="9793422at2"/>